<reference evidence="10" key="1">
    <citation type="submission" date="2017-04" db="EMBL/GenBank/DDBJ databases">
        <authorList>
            <person name="Varghese N."/>
            <person name="Submissions S."/>
        </authorList>
    </citation>
    <scope>NUCLEOTIDE SEQUENCE [LARGE SCALE GENOMIC DNA]</scope>
    <source>
        <strain evidence="10">RKEM611</strain>
    </source>
</reference>
<keyword evidence="2" id="KW-0540">Nuclease</keyword>
<dbReference type="Pfam" id="PF02601">
    <property type="entry name" value="Exonuc_VII_L"/>
    <property type="match status" value="1"/>
</dbReference>
<proteinExistence type="predicted"/>
<feature type="domain" description="Exonuclease VII large subunit C-terminal" evidence="7">
    <location>
        <begin position="230"/>
        <end position="558"/>
    </location>
</feature>
<dbReference type="PANTHER" id="PTHR30008">
    <property type="entry name" value="EXODEOXYRIBONUCLEASE 7 LARGE SUBUNIT"/>
    <property type="match status" value="1"/>
</dbReference>
<feature type="domain" description="OB-fold nucleic acid binding" evidence="8">
    <location>
        <begin position="93"/>
        <end position="201"/>
    </location>
</feature>
<dbReference type="GO" id="GO:0008855">
    <property type="term" value="F:exodeoxyribonuclease VII activity"/>
    <property type="evidence" value="ECO:0007669"/>
    <property type="project" value="UniProtKB-UniRule"/>
</dbReference>
<dbReference type="Proteomes" id="UP000192907">
    <property type="component" value="Unassembled WGS sequence"/>
</dbReference>
<dbReference type="GO" id="GO:0009318">
    <property type="term" value="C:exodeoxyribonuclease VII complex"/>
    <property type="evidence" value="ECO:0007669"/>
    <property type="project" value="UniProtKB-UniRule"/>
</dbReference>
<evidence type="ECO:0000256" key="2">
    <source>
        <dbReference type="ARBA" id="ARBA00022722"/>
    </source>
</evidence>
<evidence type="ECO:0000256" key="6">
    <source>
        <dbReference type="SAM" id="MobiDB-lite"/>
    </source>
</evidence>
<evidence type="ECO:0000259" key="8">
    <source>
        <dbReference type="Pfam" id="PF13742"/>
    </source>
</evidence>
<dbReference type="RefSeq" id="WP_132318412.1">
    <property type="nucleotide sequence ID" value="NZ_FWZT01000007.1"/>
</dbReference>
<protein>
    <recommendedName>
        <fullName evidence="5">Exodeoxyribonuclease VII large subunit</fullName>
        <ecNumber evidence="5">3.1.11.6</ecNumber>
    </recommendedName>
</protein>
<dbReference type="STRING" id="1513793.SAMN06296036_107133"/>
<evidence type="ECO:0000256" key="3">
    <source>
        <dbReference type="ARBA" id="ARBA00022801"/>
    </source>
</evidence>
<dbReference type="PANTHER" id="PTHR30008:SF0">
    <property type="entry name" value="EXODEOXYRIBONUCLEASE 7 LARGE SUBUNIT"/>
    <property type="match status" value="1"/>
</dbReference>
<evidence type="ECO:0000256" key="4">
    <source>
        <dbReference type="ARBA" id="ARBA00022839"/>
    </source>
</evidence>
<organism evidence="9 10">
    <name type="scientific">Pseudobacteriovorax antillogorgiicola</name>
    <dbReference type="NCBI Taxonomy" id="1513793"/>
    <lineage>
        <taxon>Bacteria</taxon>
        <taxon>Pseudomonadati</taxon>
        <taxon>Bdellovibrionota</taxon>
        <taxon>Oligoflexia</taxon>
        <taxon>Oligoflexales</taxon>
        <taxon>Pseudobacteriovoracaceae</taxon>
        <taxon>Pseudobacteriovorax</taxon>
    </lineage>
</organism>
<dbReference type="NCBIfam" id="TIGR00237">
    <property type="entry name" value="xseA"/>
    <property type="match status" value="1"/>
</dbReference>
<evidence type="ECO:0000259" key="7">
    <source>
        <dbReference type="Pfam" id="PF02601"/>
    </source>
</evidence>
<dbReference type="InterPro" id="IPR020579">
    <property type="entry name" value="Exonuc_VII_lsu_C"/>
</dbReference>
<evidence type="ECO:0000313" key="10">
    <source>
        <dbReference type="Proteomes" id="UP000192907"/>
    </source>
</evidence>
<gene>
    <name evidence="9" type="ORF">SAMN06296036_107133</name>
</gene>
<keyword evidence="4" id="KW-0269">Exonuclease</keyword>
<dbReference type="EC" id="3.1.11.6" evidence="5"/>
<name>A0A1Y6BPN6_9BACT</name>
<dbReference type="GO" id="GO:0003676">
    <property type="term" value="F:nucleic acid binding"/>
    <property type="evidence" value="ECO:0007669"/>
    <property type="project" value="InterPro"/>
</dbReference>
<keyword evidence="10" id="KW-1185">Reference proteome</keyword>
<dbReference type="CDD" id="cd04489">
    <property type="entry name" value="ExoVII_LU_OBF"/>
    <property type="match status" value="1"/>
</dbReference>
<evidence type="ECO:0000256" key="5">
    <source>
        <dbReference type="NCBIfam" id="TIGR00237"/>
    </source>
</evidence>
<dbReference type="InterPro" id="IPR003753">
    <property type="entry name" value="Exonuc_VII_L"/>
</dbReference>
<dbReference type="GO" id="GO:0006308">
    <property type="term" value="P:DNA catabolic process"/>
    <property type="evidence" value="ECO:0007669"/>
    <property type="project" value="UniProtKB-UniRule"/>
</dbReference>
<dbReference type="AlphaFoldDB" id="A0A1Y6BPN6"/>
<dbReference type="OrthoDB" id="9802795at2"/>
<sequence>MAIYYRQVDDIIIVSGKTYPYKDIIKSCGGRFQGGDKVWAIPINDAALTEIKALCKRVGGGPLKIQSPHQNKQPQPKAPVSADEPGSVKVDGLSISELMTRVHLHIQQGFPRAEWVIGEIQSLSRRHTGTYLQLADFKEGASKSATMTVNATLWRSTQEALNRKLKESLDDILQEGMKIRALVQVGFYKDRGSISLNILDIDPNFTKGALALAREKLLKELRSQGLDRKNKQLEGSIFPFKIGLLSAEGSRAKSDFLDQLRAYGFPGQVAFIPSQMQGEKTVEAVIQGIKRLEQMSCDYIVITRGGGSNADLRWFDDRGIAMAVAHSDTPIVAAIGHHDDICIAEEIAFRREKTPTAAADFILSCFATANERLQQGSQRLLGLATEILNQKAQQQIQLSESLRSFSQGYLSQMSEHITYMSSQIQAQYHRSTQSVEAKLNQQARSLAMLSQKHVARHQQFAQQVRFSLRERINSYINTLERGIDQSQGKLKIKAFDSINRQEQMLQQHYTFMVAKDPTPWLKQGWTQLVQNQKQIKRISDLDQSQPLQTRLLDGRLHLTIQSIEKDI</sequence>
<dbReference type="InterPro" id="IPR025824">
    <property type="entry name" value="OB-fold_nuc-bd_dom"/>
</dbReference>
<evidence type="ECO:0000256" key="1">
    <source>
        <dbReference type="ARBA" id="ARBA00022490"/>
    </source>
</evidence>
<dbReference type="EMBL" id="FWZT01000007">
    <property type="protein sequence ID" value="SMF21774.1"/>
    <property type="molecule type" value="Genomic_DNA"/>
</dbReference>
<dbReference type="Pfam" id="PF13742">
    <property type="entry name" value="tRNA_anti_2"/>
    <property type="match status" value="1"/>
</dbReference>
<accession>A0A1Y6BPN6</accession>
<evidence type="ECO:0000313" key="9">
    <source>
        <dbReference type="EMBL" id="SMF21774.1"/>
    </source>
</evidence>
<keyword evidence="3" id="KW-0378">Hydrolase</keyword>
<keyword evidence="1" id="KW-0963">Cytoplasm</keyword>
<feature type="region of interest" description="Disordered" evidence="6">
    <location>
        <begin position="63"/>
        <end position="87"/>
    </location>
</feature>